<keyword evidence="3" id="KW-1185">Reference proteome</keyword>
<gene>
    <name evidence="2" type="ORF">WALSEDRAFT_58513</name>
</gene>
<dbReference type="KEGG" id="wse:WALSEDRAFT_58513"/>
<evidence type="ECO:0000313" key="3">
    <source>
        <dbReference type="Proteomes" id="UP000005242"/>
    </source>
</evidence>
<dbReference type="RefSeq" id="XP_006960114.1">
    <property type="nucleotide sequence ID" value="XM_006960052.1"/>
</dbReference>
<name>I4Y738_WALMC</name>
<dbReference type="Pfam" id="PF13638">
    <property type="entry name" value="PIN_4"/>
    <property type="match status" value="1"/>
</dbReference>
<dbReference type="OMA" id="IMIPLHA"/>
<accession>I4Y738</accession>
<dbReference type="HOGENOM" id="CLU_1483114_0_0_1"/>
<dbReference type="EMBL" id="JH668245">
    <property type="protein sequence ID" value="EIM19780.1"/>
    <property type="molecule type" value="Genomic_DNA"/>
</dbReference>
<evidence type="ECO:0000313" key="2">
    <source>
        <dbReference type="EMBL" id="EIM19780.1"/>
    </source>
</evidence>
<evidence type="ECO:0000259" key="1">
    <source>
        <dbReference type="Pfam" id="PF13638"/>
    </source>
</evidence>
<protein>
    <recommendedName>
        <fullName evidence="1">PIN domain-containing protein</fullName>
    </recommendedName>
</protein>
<dbReference type="Proteomes" id="UP000005242">
    <property type="component" value="Unassembled WGS sequence"/>
</dbReference>
<organism evidence="2 3">
    <name type="scientific">Wallemia mellicola (strain ATCC MYA-4683 / CBS 633.66)</name>
    <name type="common">Wallemia sebi (CBS 633.66)</name>
    <dbReference type="NCBI Taxonomy" id="671144"/>
    <lineage>
        <taxon>Eukaryota</taxon>
        <taxon>Fungi</taxon>
        <taxon>Dikarya</taxon>
        <taxon>Basidiomycota</taxon>
        <taxon>Wallemiomycotina</taxon>
        <taxon>Wallemiomycetes</taxon>
        <taxon>Wallemiales</taxon>
        <taxon>Wallemiaceae</taxon>
        <taxon>Wallemia</taxon>
    </lineage>
</organism>
<dbReference type="STRING" id="671144.I4Y738"/>
<dbReference type="GeneID" id="18473026"/>
<sequence length="182" mass="21355">MATDIQKLMGQEFLKYKVNNLENKVKDKSIYLVDITSLIFGLNVIKLWLKDGYTIYIPLYTIYSLDELKQSDNIKLEKLSRSASSFIEKELNKRKLHLQSIEYNNNDNHFDKIKKSLSQFNNQTQLVIATPTIETNYTFFDIKNIESSLNTTGYPINHLLPAEIEEANLYFKQKKLNKYKNN</sequence>
<proteinExistence type="predicted"/>
<reference evidence="2 3" key="1">
    <citation type="journal article" date="2012" name="Fungal Genet. Biol.">
        <title>The genome of the xerotolerant mold Wallemia sebi reveals adaptations to osmotic stress and suggests cryptic sexual reproduction.</title>
        <authorList>
            <person name="Padamsee M."/>
            <person name="Kumar T.K.A."/>
            <person name="Riley R."/>
            <person name="Binder M."/>
            <person name="Boyd A."/>
            <person name="Calvo A.M."/>
            <person name="Furukawa K."/>
            <person name="Hesse C."/>
            <person name="Hohmann S."/>
            <person name="James T.Y."/>
            <person name="LaButti K."/>
            <person name="Lapidus A."/>
            <person name="Lindquist E."/>
            <person name="Lucas S."/>
            <person name="Miller K."/>
            <person name="Shantappa S."/>
            <person name="Grigoriev I.V."/>
            <person name="Hibbett D.S."/>
            <person name="McLaughlin D.J."/>
            <person name="Spatafora J.W."/>
            <person name="Aime M.C."/>
        </authorList>
    </citation>
    <scope>NUCLEOTIDE SEQUENCE [LARGE SCALE GENOMIC DNA]</scope>
    <source>
        <strain evidence="3">ATCC MYA-4683 / CBS 633.66</strain>
    </source>
</reference>
<dbReference type="InParanoid" id="I4Y738"/>
<feature type="domain" description="PIN" evidence="1">
    <location>
        <begin position="32"/>
        <end position="109"/>
    </location>
</feature>
<dbReference type="InterPro" id="IPR002716">
    <property type="entry name" value="PIN_dom"/>
</dbReference>
<dbReference type="Gene3D" id="3.40.50.1010">
    <property type="entry name" value="5'-nuclease"/>
    <property type="match status" value="1"/>
</dbReference>
<dbReference type="AlphaFoldDB" id="I4Y738"/>